<dbReference type="InterPro" id="IPR006202">
    <property type="entry name" value="Neur_chan_lig-bd"/>
</dbReference>
<comment type="catalytic activity">
    <reaction evidence="16">
        <text>K(+)(in) = K(+)(out)</text>
        <dbReference type="Rhea" id="RHEA:29463"/>
        <dbReference type="ChEBI" id="CHEBI:29103"/>
    </reaction>
</comment>
<reference evidence="24" key="1">
    <citation type="submission" date="2020-06" db="EMBL/GenBank/DDBJ databases">
        <authorList>
            <consortium name="Wellcome Sanger Institute Data Sharing"/>
        </authorList>
    </citation>
    <scope>NUCLEOTIDE SEQUENCE [LARGE SCALE GENOMIC DNA]</scope>
</reference>
<evidence type="ECO:0000256" key="5">
    <source>
        <dbReference type="ARBA" id="ARBA00022989"/>
    </source>
</evidence>
<dbReference type="InterPro" id="IPR049944">
    <property type="entry name" value="LGIC_TM_5-HT3"/>
</dbReference>
<keyword evidence="8 20" id="KW-0472">Membrane</keyword>
<feature type="transmembrane region" description="Helical" evidence="20">
    <location>
        <begin position="269"/>
        <end position="290"/>
    </location>
</feature>
<dbReference type="FunFam" id="2.70.170.10:FF:000017">
    <property type="entry name" value="5-hydroxytryptamine receptor 3A"/>
    <property type="match status" value="1"/>
</dbReference>
<evidence type="ECO:0000256" key="8">
    <source>
        <dbReference type="ARBA" id="ARBA00023136"/>
    </source>
</evidence>
<comment type="subcellular location">
    <subcellularLocation>
        <location evidence="15">Postsynaptic cell membrane</location>
        <topology evidence="15">Multi-pass membrane protein</topology>
    </subcellularLocation>
</comment>
<comment type="function">
    <text evidence="19">Forms serotonin (5-hydroxytryptamine/5-HT3)-activated cation-selective channel complexes, which when activated cause fast, depolarizing responses in neurons.</text>
</comment>
<evidence type="ECO:0000256" key="16">
    <source>
        <dbReference type="ARBA" id="ARBA00034430"/>
    </source>
</evidence>
<dbReference type="SUPFAM" id="SSF63712">
    <property type="entry name" value="Nicotinic receptor ligand binding domain-like"/>
    <property type="match status" value="1"/>
</dbReference>
<keyword evidence="2" id="KW-1003">Cell membrane</keyword>
<evidence type="ECO:0000256" key="12">
    <source>
        <dbReference type="ARBA" id="ARBA00023257"/>
    </source>
</evidence>
<evidence type="ECO:0000256" key="2">
    <source>
        <dbReference type="ARBA" id="ARBA00022475"/>
    </source>
</evidence>
<evidence type="ECO:0000256" key="11">
    <source>
        <dbReference type="ARBA" id="ARBA00023180"/>
    </source>
</evidence>
<dbReference type="Ensembl" id="ENSGWIT00000006016.1">
    <property type="protein sequence ID" value="ENSGWIP00000005560.1"/>
    <property type="gene ID" value="ENSGWIG00000003061.1"/>
</dbReference>
<evidence type="ECO:0000256" key="18">
    <source>
        <dbReference type="ARBA" id="ARBA00036634"/>
    </source>
</evidence>
<reference evidence="24" key="3">
    <citation type="submission" date="2025-09" db="UniProtKB">
        <authorList>
            <consortium name="Ensembl"/>
        </authorList>
    </citation>
    <scope>IDENTIFICATION</scope>
</reference>
<feature type="region of interest" description="Disordered" evidence="21">
    <location>
        <begin position="47"/>
        <end position="87"/>
    </location>
</feature>
<dbReference type="GO" id="GO:0004888">
    <property type="term" value="F:transmembrane signaling receptor activity"/>
    <property type="evidence" value="ECO:0007669"/>
    <property type="project" value="InterPro"/>
</dbReference>
<dbReference type="GO" id="GO:0005230">
    <property type="term" value="F:extracellular ligand-gated monoatomic ion channel activity"/>
    <property type="evidence" value="ECO:0007669"/>
    <property type="project" value="InterPro"/>
</dbReference>
<dbReference type="InterPro" id="IPR018000">
    <property type="entry name" value="Neurotransmitter_ion_chnl_CS"/>
</dbReference>
<feature type="domain" description="Neurotransmitter-gated ion-channel transmembrane" evidence="23">
    <location>
        <begin position="273"/>
        <end position="366"/>
    </location>
</feature>
<dbReference type="GO" id="GO:0045211">
    <property type="term" value="C:postsynaptic membrane"/>
    <property type="evidence" value="ECO:0007669"/>
    <property type="project" value="UniProtKB-SubCell"/>
</dbReference>
<comment type="catalytic activity">
    <reaction evidence="17">
        <text>Na(+)(in) = Na(+)(out)</text>
        <dbReference type="Rhea" id="RHEA:34963"/>
        <dbReference type="ChEBI" id="CHEBI:29101"/>
    </reaction>
</comment>
<keyword evidence="11" id="KW-0325">Glycoprotein</keyword>
<evidence type="ECO:0000256" key="20">
    <source>
        <dbReference type="RuleBase" id="RU000687"/>
    </source>
</evidence>
<feature type="transmembrane region" description="Helical" evidence="20">
    <location>
        <begin position="327"/>
        <end position="353"/>
    </location>
</feature>
<feature type="domain" description="Neurotransmitter-gated ion-channel ligand-binding" evidence="22">
    <location>
        <begin position="96"/>
        <end position="265"/>
    </location>
</feature>
<dbReference type="Gene3D" id="1.20.58.390">
    <property type="entry name" value="Neurotransmitter-gated ion-channel transmembrane domain"/>
    <property type="match status" value="1"/>
</dbReference>
<organism evidence="24 25">
    <name type="scientific">Gouania willdenowi</name>
    <name type="common">Blunt-snouted clingfish</name>
    <name type="synonym">Lepadogaster willdenowi</name>
    <dbReference type="NCBI Taxonomy" id="441366"/>
    <lineage>
        <taxon>Eukaryota</taxon>
        <taxon>Metazoa</taxon>
        <taxon>Chordata</taxon>
        <taxon>Craniata</taxon>
        <taxon>Vertebrata</taxon>
        <taxon>Euteleostomi</taxon>
        <taxon>Actinopterygii</taxon>
        <taxon>Neopterygii</taxon>
        <taxon>Teleostei</taxon>
        <taxon>Neoteleostei</taxon>
        <taxon>Acanthomorphata</taxon>
        <taxon>Ovalentaria</taxon>
        <taxon>Blenniimorphae</taxon>
        <taxon>Blenniiformes</taxon>
        <taxon>Gobiesocoidei</taxon>
        <taxon>Gobiesocidae</taxon>
        <taxon>Gobiesocinae</taxon>
        <taxon>Gouania</taxon>
    </lineage>
</organism>
<comment type="caution">
    <text evidence="20">Lacks conserved residue(s) required for the propagation of feature annotation.</text>
</comment>
<evidence type="ECO:0000313" key="24">
    <source>
        <dbReference type="Ensembl" id="ENSGWIP00000005560.1"/>
    </source>
</evidence>
<dbReference type="InterPro" id="IPR038050">
    <property type="entry name" value="Neuro_actylchol_rec"/>
</dbReference>
<dbReference type="InterPro" id="IPR006201">
    <property type="entry name" value="Neur_channel"/>
</dbReference>
<keyword evidence="1 20" id="KW-0813">Transport</keyword>
<name>A0A8C5DGC9_GOUWI</name>
<evidence type="ECO:0000256" key="7">
    <source>
        <dbReference type="ARBA" id="ARBA00023065"/>
    </source>
</evidence>
<evidence type="ECO:0000256" key="9">
    <source>
        <dbReference type="ARBA" id="ARBA00023157"/>
    </source>
</evidence>
<dbReference type="PANTHER" id="PTHR18945">
    <property type="entry name" value="NEUROTRANSMITTER GATED ION CHANNEL"/>
    <property type="match status" value="1"/>
</dbReference>
<evidence type="ECO:0000256" key="1">
    <source>
        <dbReference type="ARBA" id="ARBA00022448"/>
    </source>
</evidence>
<dbReference type="InterPro" id="IPR036734">
    <property type="entry name" value="Neur_chan_lig-bd_sf"/>
</dbReference>
<dbReference type="PROSITE" id="PS00236">
    <property type="entry name" value="NEUROTR_ION_CHANNEL"/>
    <property type="match status" value="1"/>
</dbReference>
<dbReference type="InterPro" id="IPR036719">
    <property type="entry name" value="Neuro-gated_channel_TM_sf"/>
</dbReference>
<accession>A0A8C5DGC9</accession>
<evidence type="ECO:0000256" key="17">
    <source>
        <dbReference type="ARBA" id="ARBA00036239"/>
    </source>
</evidence>
<keyword evidence="3 20" id="KW-0812">Transmembrane</keyword>
<evidence type="ECO:0000256" key="21">
    <source>
        <dbReference type="SAM" id="MobiDB-lite"/>
    </source>
</evidence>
<evidence type="ECO:0000259" key="22">
    <source>
        <dbReference type="Pfam" id="PF02931"/>
    </source>
</evidence>
<feature type="transmembrane region" description="Helical" evidence="20">
    <location>
        <begin position="297"/>
        <end position="315"/>
    </location>
</feature>
<dbReference type="Proteomes" id="UP000694680">
    <property type="component" value="Chromosome 19"/>
</dbReference>
<evidence type="ECO:0000256" key="13">
    <source>
        <dbReference type="ARBA" id="ARBA00023286"/>
    </source>
</evidence>
<comment type="catalytic activity">
    <reaction evidence="18">
        <text>Ca(2+)(in) = Ca(2+)(out)</text>
        <dbReference type="Rhea" id="RHEA:29671"/>
        <dbReference type="ChEBI" id="CHEBI:29108"/>
    </reaction>
</comment>
<evidence type="ECO:0000256" key="3">
    <source>
        <dbReference type="ARBA" id="ARBA00022692"/>
    </source>
</evidence>
<evidence type="ECO:0000256" key="14">
    <source>
        <dbReference type="ARBA" id="ARBA00023303"/>
    </source>
</evidence>
<evidence type="ECO:0000256" key="15">
    <source>
        <dbReference type="ARBA" id="ARBA00034104"/>
    </source>
</evidence>
<keyword evidence="4" id="KW-0732">Signal</keyword>
<evidence type="ECO:0000256" key="19">
    <source>
        <dbReference type="ARBA" id="ARBA00037540"/>
    </source>
</evidence>
<evidence type="ECO:0000259" key="23">
    <source>
        <dbReference type="Pfam" id="PF02932"/>
    </source>
</evidence>
<evidence type="ECO:0000256" key="6">
    <source>
        <dbReference type="ARBA" id="ARBA00023018"/>
    </source>
</evidence>
<evidence type="ECO:0000313" key="25">
    <source>
        <dbReference type="Proteomes" id="UP000694680"/>
    </source>
</evidence>
<dbReference type="SUPFAM" id="SSF90112">
    <property type="entry name" value="Neurotransmitter-gated ion-channel transmembrane pore"/>
    <property type="match status" value="1"/>
</dbReference>
<dbReference type="AlphaFoldDB" id="A0A8C5DGC9"/>
<dbReference type="Pfam" id="PF02932">
    <property type="entry name" value="Neur_chan_memb"/>
    <property type="match status" value="1"/>
</dbReference>
<keyword evidence="6" id="KW-0770">Synapse</keyword>
<keyword evidence="25" id="KW-1185">Reference proteome</keyword>
<keyword evidence="13" id="KW-1071">Ligand-gated ion channel</keyword>
<dbReference type="CDD" id="cd19063">
    <property type="entry name" value="LGIC_TM_5-HT3"/>
    <property type="match status" value="1"/>
</dbReference>
<dbReference type="PRINTS" id="PR00252">
    <property type="entry name" value="NRIONCHANNEL"/>
</dbReference>
<keyword evidence="14 20" id="KW-0407">Ion channel</keyword>
<gene>
    <name evidence="24" type="primary">LOC114481051</name>
</gene>
<protein>
    <submittedName>
        <fullName evidence="24">5-hydroxytryptamine receptor 3A-like</fullName>
    </submittedName>
</protein>
<sequence length="382" mass="43734">MRESEALKEVFNRAQPSADQITHKRANTHSCRNETCDFSPPRHPGSCSLQSDLQLPGHPGLSESDHRQQCVQTDAARPGSHSAHRSPPGRVSLCYLIEKTQTFVPFVWCSMRWINERIKWDPAHFCGIDRVSIPHEMVWKPDLFIYEMIEKDDSPKSPYLFLYNDGSIFKEEGLRIVSACNMDVHKFPFDTQKCNISIGSTLHCMDELLLQPFSNSSRATQFSKELIRIHGEWEFLHLLVSKSNLSYHDRLWDQLVYTVTMRRKPLLHVLNFLLPVLFFLTLDLASFFIADHRGEKLGFKITVLLAISVLLLILNDILPSMSSRTPLIATYCIVIFGLMLLSVLVTILVTYLLEKDAENLQRESWVDGDNTVKADNTKEGQT</sequence>
<comment type="similarity">
    <text evidence="20">Belongs to the ligand-gated ion channel (TC 1.A.9) family.</text>
</comment>
<evidence type="ECO:0000256" key="4">
    <source>
        <dbReference type="ARBA" id="ARBA00022729"/>
    </source>
</evidence>
<dbReference type="Pfam" id="PF02931">
    <property type="entry name" value="Neur_chan_LBD"/>
    <property type="match status" value="1"/>
</dbReference>
<keyword evidence="12" id="KW-0628">Postsynaptic cell membrane</keyword>
<keyword evidence="5 20" id="KW-1133">Transmembrane helix</keyword>
<keyword evidence="9" id="KW-1015">Disulfide bond</keyword>
<evidence type="ECO:0000256" key="10">
    <source>
        <dbReference type="ARBA" id="ARBA00023170"/>
    </source>
</evidence>
<reference evidence="24" key="2">
    <citation type="submission" date="2025-08" db="UniProtKB">
        <authorList>
            <consortium name="Ensembl"/>
        </authorList>
    </citation>
    <scope>IDENTIFICATION</scope>
</reference>
<keyword evidence="7 20" id="KW-0406">Ion transport</keyword>
<keyword evidence="10" id="KW-0675">Receptor</keyword>
<dbReference type="Gene3D" id="2.70.170.10">
    <property type="entry name" value="Neurotransmitter-gated ion-channel ligand-binding domain"/>
    <property type="match status" value="1"/>
</dbReference>
<proteinExistence type="inferred from homology"/>
<dbReference type="InterPro" id="IPR006029">
    <property type="entry name" value="Neurotrans-gated_channel_TM"/>
</dbReference>